<reference evidence="11 12" key="1">
    <citation type="submission" date="2023-07" db="EMBL/GenBank/DDBJ databases">
        <title>Sequencing the genomes of 1000 actinobacteria strains.</title>
        <authorList>
            <person name="Klenk H.-P."/>
        </authorList>
    </citation>
    <scope>NUCLEOTIDE SEQUENCE [LARGE SCALE GENOMIC DNA]</scope>
    <source>
        <strain evidence="11 12">DSM 46740</strain>
    </source>
</reference>
<keyword evidence="4 9" id="KW-0808">Transferase</keyword>
<dbReference type="NCBIfam" id="TIGR01313">
    <property type="entry name" value="therm_gnt_kin"/>
    <property type="match status" value="1"/>
</dbReference>
<evidence type="ECO:0000256" key="1">
    <source>
        <dbReference type="ARBA" id="ARBA00004761"/>
    </source>
</evidence>
<dbReference type="PANTHER" id="PTHR43442">
    <property type="entry name" value="GLUCONOKINASE-RELATED"/>
    <property type="match status" value="1"/>
</dbReference>
<gene>
    <name evidence="11" type="ORF">J2853_006137</name>
</gene>
<evidence type="ECO:0000313" key="12">
    <source>
        <dbReference type="Proteomes" id="UP001225356"/>
    </source>
</evidence>
<keyword evidence="6 9" id="KW-0418">Kinase</keyword>
<evidence type="ECO:0000256" key="5">
    <source>
        <dbReference type="ARBA" id="ARBA00022741"/>
    </source>
</evidence>
<evidence type="ECO:0000313" key="11">
    <source>
        <dbReference type="EMBL" id="MDP9846926.1"/>
    </source>
</evidence>
<comment type="similarity">
    <text evidence="2 9">Belongs to the gluconokinase GntK/GntV family.</text>
</comment>
<dbReference type="EC" id="2.7.1.12" evidence="3 9"/>
<organism evidence="11 12">
    <name type="scientific">Streptosporangium lutulentum</name>
    <dbReference type="NCBI Taxonomy" id="1461250"/>
    <lineage>
        <taxon>Bacteria</taxon>
        <taxon>Bacillati</taxon>
        <taxon>Actinomycetota</taxon>
        <taxon>Actinomycetes</taxon>
        <taxon>Streptosporangiales</taxon>
        <taxon>Streptosporangiaceae</taxon>
        <taxon>Streptosporangium</taxon>
    </lineage>
</organism>
<dbReference type="RefSeq" id="WP_307563791.1">
    <property type="nucleotide sequence ID" value="NZ_JAUSQU010000001.1"/>
</dbReference>
<dbReference type="PANTHER" id="PTHR43442:SF3">
    <property type="entry name" value="GLUCONOKINASE-RELATED"/>
    <property type="match status" value="1"/>
</dbReference>
<evidence type="ECO:0000256" key="8">
    <source>
        <dbReference type="ARBA" id="ARBA00048090"/>
    </source>
</evidence>
<dbReference type="Gene3D" id="3.40.50.300">
    <property type="entry name" value="P-loop containing nucleotide triphosphate hydrolases"/>
    <property type="match status" value="1"/>
</dbReference>
<proteinExistence type="inferred from homology"/>
<feature type="region of interest" description="Disordered" evidence="10">
    <location>
        <begin position="174"/>
        <end position="221"/>
    </location>
</feature>
<comment type="catalytic activity">
    <reaction evidence="8 9">
        <text>D-gluconate + ATP = 6-phospho-D-gluconate + ADP + H(+)</text>
        <dbReference type="Rhea" id="RHEA:19433"/>
        <dbReference type="ChEBI" id="CHEBI:15378"/>
        <dbReference type="ChEBI" id="CHEBI:18391"/>
        <dbReference type="ChEBI" id="CHEBI:30616"/>
        <dbReference type="ChEBI" id="CHEBI:58759"/>
        <dbReference type="ChEBI" id="CHEBI:456216"/>
        <dbReference type="EC" id="2.7.1.12"/>
    </reaction>
</comment>
<evidence type="ECO:0000256" key="7">
    <source>
        <dbReference type="ARBA" id="ARBA00022840"/>
    </source>
</evidence>
<dbReference type="Proteomes" id="UP001225356">
    <property type="component" value="Unassembled WGS sequence"/>
</dbReference>
<dbReference type="InterPro" id="IPR027417">
    <property type="entry name" value="P-loop_NTPase"/>
</dbReference>
<evidence type="ECO:0000256" key="6">
    <source>
        <dbReference type="ARBA" id="ARBA00022777"/>
    </source>
</evidence>
<accession>A0ABT9QJJ8</accession>
<feature type="compositionally biased region" description="Low complexity" evidence="10">
    <location>
        <begin position="194"/>
        <end position="207"/>
    </location>
</feature>
<evidence type="ECO:0000256" key="3">
    <source>
        <dbReference type="ARBA" id="ARBA00012054"/>
    </source>
</evidence>
<keyword evidence="12" id="KW-1185">Reference proteome</keyword>
<dbReference type="Pfam" id="PF01202">
    <property type="entry name" value="SKI"/>
    <property type="match status" value="1"/>
</dbReference>
<sequence>MDTAPNSAAPASAVPLLVVMGVTGSGKTTVGIALAQRLQVPFADADDFHSEANVAKMSAGVPLDDDDRLPWLRSVGSWLAGKAGTGGVMSCSALKRSYRDLLRDSAPEVVFVHLHGDAEVIRRRVSGRPGHFMPVSLVDSQVKTLEPLEPDEPGIVLDFGRPVDELVDAYLAAAPLPRTPSRSESPPGAPSRPRPSSETPSRPAPSADPGSGPRIPEKPGA</sequence>
<protein>
    <recommendedName>
        <fullName evidence="3 9">Gluconokinase</fullName>
        <ecNumber evidence="3 9">2.7.1.12</ecNumber>
    </recommendedName>
</protein>
<evidence type="ECO:0000256" key="10">
    <source>
        <dbReference type="SAM" id="MobiDB-lite"/>
    </source>
</evidence>
<dbReference type="InterPro" id="IPR031322">
    <property type="entry name" value="Shikimate/glucono_kinase"/>
</dbReference>
<name>A0ABT9QJJ8_9ACTN</name>
<evidence type="ECO:0000256" key="2">
    <source>
        <dbReference type="ARBA" id="ARBA00008420"/>
    </source>
</evidence>
<dbReference type="InterPro" id="IPR006001">
    <property type="entry name" value="Therm_gnt_kin"/>
</dbReference>
<comment type="pathway">
    <text evidence="1">Carbohydrate acid metabolism.</text>
</comment>
<evidence type="ECO:0000256" key="4">
    <source>
        <dbReference type="ARBA" id="ARBA00022679"/>
    </source>
</evidence>
<evidence type="ECO:0000256" key="9">
    <source>
        <dbReference type="RuleBase" id="RU363066"/>
    </source>
</evidence>
<keyword evidence="5 9" id="KW-0547">Nucleotide-binding</keyword>
<dbReference type="EMBL" id="JAUSQU010000001">
    <property type="protein sequence ID" value="MDP9846926.1"/>
    <property type="molecule type" value="Genomic_DNA"/>
</dbReference>
<dbReference type="CDD" id="cd02021">
    <property type="entry name" value="GntK"/>
    <property type="match status" value="1"/>
</dbReference>
<dbReference type="GO" id="GO:0046316">
    <property type="term" value="F:gluconokinase activity"/>
    <property type="evidence" value="ECO:0007669"/>
    <property type="project" value="UniProtKB-EC"/>
</dbReference>
<keyword evidence="7 9" id="KW-0067">ATP-binding</keyword>
<dbReference type="SUPFAM" id="SSF52540">
    <property type="entry name" value="P-loop containing nucleoside triphosphate hydrolases"/>
    <property type="match status" value="1"/>
</dbReference>
<comment type="caution">
    <text evidence="11">The sequence shown here is derived from an EMBL/GenBank/DDBJ whole genome shotgun (WGS) entry which is preliminary data.</text>
</comment>